<accession>A0A2T9YHF2</accession>
<evidence type="ECO:0000256" key="8">
    <source>
        <dbReference type="RuleBase" id="RU366036"/>
    </source>
</evidence>
<dbReference type="GO" id="GO:0016592">
    <property type="term" value="C:mediator complex"/>
    <property type="evidence" value="ECO:0007669"/>
    <property type="project" value="UniProtKB-UniRule"/>
</dbReference>
<keyword evidence="6 8" id="KW-0804">Transcription</keyword>
<comment type="subcellular location">
    <subcellularLocation>
        <location evidence="1 8">Nucleus</location>
    </subcellularLocation>
</comment>
<dbReference type="PANTHER" id="PTHR13381:SF0">
    <property type="entry name" value="MEDIATOR OF RNA POLYMERASE II TRANSCRIPTION SUBUNIT 21"/>
    <property type="match status" value="1"/>
</dbReference>
<evidence type="ECO:0000256" key="7">
    <source>
        <dbReference type="ARBA" id="ARBA00023242"/>
    </source>
</evidence>
<evidence type="ECO:0000256" key="3">
    <source>
        <dbReference type="ARBA" id="ARBA00019691"/>
    </source>
</evidence>
<dbReference type="InterPro" id="IPR037212">
    <property type="entry name" value="Med7/Med21-like"/>
</dbReference>
<feature type="coiled-coil region" evidence="9">
    <location>
        <begin position="43"/>
        <end position="77"/>
    </location>
</feature>
<dbReference type="Pfam" id="PF11221">
    <property type="entry name" value="Med21"/>
    <property type="match status" value="1"/>
</dbReference>
<comment type="subunit">
    <text evidence="8">Component of the Mediator complex.</text>
</comment>
<keyword evidence="11" id="KW-1185">Reference proteome</keyword>
<sequence length="115" mass="13359">MDKITQLQDHLEQLALLFVASLDTINRHADFKLLDTRYPITQKNELITESKNIQEIIQEQSDQIVEHTKQIDALIKTLPTIDSSENIQSSVNMLEKDYFTDDISKLFKDIANSYF</sequence>
<evidence type="ECO:0000313" key="11">
    <source>
        <dbReference type="Proteomes" id="UP000245383"/>
    </source>
</evidence>
<dbReference type="EMBL" id="MBFR01000187">
    <property type="protein sequence ID" value="PVU91753.1"/>
    <property type="molecule type" value="Genomic_DNA"/>
</dbReference>
<keyword evidence="5 8" id="KW-0010">Activator</keyword>
<keyword evidence="4 8" id="KW-0805">Transcription regulation</keyword>
<dbReference type="InterPro" id="IPR021384">
    <property type="entry name" value="Mediator_Med21"/>
</dbReference>
<name>A0A2T9YHF2_9FUNG</name>
<dbReference type="AlphaFoldDB" id="A0A2T9YHF2"/>
<evidence type="ECO:0000256" key="2">
    <source>
        <dbReference type="ARBA" id="ARBA00005770"/>
    </source>
</evidence>
<keyword evidence="9" id="KW-0175">Coiled coil</keyword>
<evidence type="ECO:0000256" key="4">
    <source>
        <dbReference type="ARBA" id="ARBA00023015"/>
    </source>
</evidence>
<evidence type="ECO:0000256" key="6">
    <source>
        <dbReference type="ARBA" id="ARBA00023163"/>
    </source>
</evidence>
<evidence type="ECO:0000313" key="10">
    <source>
        <dbReference type="EMBL" id="PVU91753.1"/>
    </source>
</evidence>
<dbReference type="GO" id="GO:0006357">
    <property type="term" value="P:regulation of transcription by RNA polymerase II"/>
    <property type="evidence" value="ECO:0007669"/>
    <property type="project" value="TreeGrafter"/>
</dbReference>
<organism evidence="10 11">
    <name type="scientific">Smittium simulii</name>
    <dbReference type="NCBI Taxonomy" id="133385"/>
    <lineage>
        <taxon>Eukaryota</taxon>
        <taxon>Fungi</taxon>
        <taxon>Fungi incertae sedis</taxon>
        <taxon>Zoopagomycota</taxon>
        <taxon>Kickxellomycotina</taxon>
        <taxon>Harpellomycetes</taxon>
        <taxon>Harpellales</taxon>
        <taxon>Legeriomycetaceae</taxon>
        <taxon>Smittium</taxon>
    </lineage>
</organism>
<keyword evidence="7 8" id="KW-0539">Nucleus</keyword>
<dbReference type="Proteomes" id="UP000245383">
    <property type="component" value="Unassembled WGS sequence"/>
</dbReference>
<proteinExistence type="inferred from homology"/>
<evidence type="ECO:0000256" key="1">
    <source>
        <dbReference type="ARBA" id="ARBA00004123"/>
    </source>
</evidence>
<evidence type="ECO:0000256" key="5">
    <source>
        <dbReference type="ARBA" id="ARBA00023159"/>
    </source>
</evidence>
<dbReference type="PANTHER" id="PTHR13381">
    <property type="entry name" value="RNA POLYMERASE II HOLOENZYME COMPONENT SRB7"/>
    <property type="match status" value="1"/>
</dbReference>
<dbReference type="GO" id="GO:0003712">
    <property type="term" value="F:transcription coregulator activity"/>
    <property type="evidence" value="ECO:0007669"/>
    <property type="project" value="TreeGrafter"/>
</dbReference>
<protein>
    <recommendedName>
        <fullName evidence="3 8">Mediator of RNA polymerase II transcription subunit 21</fullName>
    </recommendedName>
</protein>
<gene>
    <name evidence="10" type="ORF">BB561_004238</name>
</gene>
<dbReference type="STRING" id="133385.A0A2T9YHF2"/>
<comment type="function">
    <text evidence="8">Component of the Mediator complex, a coactivator involved in the regulated transcription of nearly all RNA polymerase II-dependent genes. Mediator functions as a bridge to convey information from gene-specific regulatory proteins to the basal RNA polymerase II transcription machinery. Mediator is recruited to promoters by direct interactions with regulatory proteins and serves as a scaffold for the assembly of a functional preinitiation complex with RNA polymerase II and the general transcription factors.</text>
</comment>
<dbReference type="SUPFAM" id="SSF140718">
    <property type="entry name" value="Mediator hinge subcomplex-like"/>
    <property type="match status" value="1"/>
</dbReference>
<comment type="caution">
    <text evidence="10">The sequence shown here is derived from an EMBL/GenBank/DDBJ whole genome shotgun (WGS) entry which is preliminary data.</text>
</comment>
<dbReference type="OrthoDB" id="526653at2759"/>
<dbReference type="Gene3D" id="6.10.280.10">
    <property type="entry name" value="Mediator complex, subunit Med21"/>
    <property type="match status" value="1"/>
</dbReference>
<reference evidence="10 11" key="1">
    <citation type="journal article" date="2018" name="MBio">
        <title>Comparative Genomics Reveals the Core Gene Toolbox for the Fungus-Insect Symbiosis.</title>
        <authorList>
            <person name="Wang Y."/>
            <person name="Stata M."/>
            <person name="Wang W."/>
            <person name="Stajich J.E."/>
            <person name="White M.M."/>
            <person name="Moncalvo J.M."/>
        </authorList>
    </citation>
    <scope>NUCLEOTIDE SEQUENCE [LARGE SCALE GENOMIC DNA]</scope>
    <source>
        <strain evidence="10 11">SWE-8-4</strain>
    </source>
</reference>
<evidence type="ECO:0000256" key="9">
    <source>
        <dbReference type="SAM" id="Coils"/>
    </source>
</evidence>
<comment type="similarity">
    <text evidence="2 8">Belongs to the Mediator complex subunit 21 family.</text>
</comment>